<protein>
    <submittedName>
        <fullName evidence="1">Uncharacterized protein</fullName>
    </submittedName>
</protein>
<accession>A0A0M1LJ07</accession>
<dbReference type="Proteomes" id="UP000476820">
    <property type="component" value="Unassembled WGS sequence"/>
</dbReference>
<sequence>MKVIYEGKEIDLNVTSCNITDNIKTKADTIDITFADINNECRAWHFKKGHTIEIVEEGYSTGTMYVDCFGLSNGTYTVRALSIKKNFKTKHTRTWENVTFKYLANDLVQSLGLTLETYEIKDFKYKRVDQIEMNNIEFLKQRCTLEGYILKITNNKAVIISSSFLEKQTAALTLTPKDFIGKHKFECTSNYIYGGCIIRSNEEDYIEGSYIVDNSIDNLLYINNLPVYSIGEADRFSKNILKSFNKNEIYGTFTVIKNTKIAAGSTLNIEELSLFSGKYIVEELNTSIIDGKTKLKVRKILEEYK</sequence>
<proteinExistence type="predicted"/>
<evidence type="ECO:0000313" key="2">
    <source>
        <dbReference type="Proteomes" id="UP000476820"/>
    </source>
</evidence>
<dbReference type="SUPFAM" id="SSF69279">
    <property type="entry name" value="Phage tail proteins"/>
    <property type="match status" value="1"/>
</dbReference>
<comment type="caution">
    <text evidence="1">The sequence shown here is derived from an EMBL/GenBank/DDBJ whole genome shotgun (WGS) entry which is preliminary data.</text>
</comment>
<gene>
    <name evidence="1" type="ORF">FC774_07225</name>
</gene>
<organism evidence="1 2">
    <name type="scientific">Clostridium botulinum</name>
    <dbReference type="NCBI Taxonomy" id="1491"/>
    <lineage>
        <taxon>Bacteria</taxon>
        <taxon>Bacillati</taxon>
        <taxon>Bacillota</taxon>
        <taxon>Clostridia</taxon>
        <taxon>Eubacteriales</taxon>
        <taxon>Clostridiaceae</taxon>
        <taxon>Clostridium</taxon>
    </lineage>
</organism>
<evidence type="ECO:0000313" key="1">
    <source>
        <dbReference type="EMBL" id="NFF87665.1"/>
    </source>
</evidence>
<dbReference type="EMBL" id="SWOV01000014">
    <property type="protein sequence ID" value="NFF87665.1"/>
    <property type="molecule type" value="Genomic_DNA"/>
</dbReference>
<name>A0A0M1LJ07_CLOBO</name>
<dbReference type="RefSeq" id="WP_053342037.1">
    <property type="nucleotide sequence ID" value="NZ_JACBEK010000004.1"/>
</dbReference>
<reference evidence="1 2" key="1">
    <citation type="submission" date="2019-04" db="EMBL/GenBank/DDBJ databases">
        <title>Genome sequencing of Clostridium botulinum Groups I-IV and Clostridium butyricum.</title>
        <authorList>
            <person name="Brunt J."/>
            <person name="Van Vliet A.H.M."/>
            <person name="Stringer S.C."/>
            <person name="Carter A.T."/>
            <person name="Peck M.W."/>
        </authorList>
    </citation>
    <scope>NUCLEOTIDE SEQUENCE [LARGE SCALE GENOMIC DNA]</scope>
    <source>
        <strain evidence="1 2">1605</strain>
    </source>
</reference>
<dbReference type="AlphaFoldDB" id="A0A0M1LJ07"/>
<dbReference type="OrthoDB" id="9815473at2"/>